<accession>A0A8E0S2Z4</accession>
<feature type="region of interest" description="Disordered" evidence="1">
    <location>
        <begin position="446"/>
        <end position="479"/>
    </location>
</feature>
<dbReference type="AlphaFoldDB" id="A0A8E0S2Z4"/>
<dbReference type="OrthoDB" id="6263804at2759"/>
<protein>
    <submittedName>
        <fullName evidence="2">Uncharacterized protein</fullName>
    </submittedName>
</protein>
<feature type="compositionally biased region" description="Basic and acidic residues" evidence="1">
    <location>
        <begin position="449"/>
        <end position="458"/>
    </location>
</feature>
<comment type="caution">
    <text evidence="2">The sequence shown here is derived from an EMBL/GenBank/DDBJ whole genome shotgun (WGS) entry which is preliminary data.</text>
</comment>
<dbReference type="EMBL" id="LUCM01000692">
    <property type="protein sequence ID" value="KAA0200189.1"/>
    <property type="molecule type" value="Genomic_DNA"/>
</dbReference>
<name>A0A8E0S2Z4_9TREM</name>
<evidence type="ECO:0000256" key="1">
    <source>
        <dbReference type="SAM" id="MobiDB-lite"/>
    </source>
</evidence>
<keyword evidence="3" id="KW-1185">Reference proteome</keyword>
<gene>
    <name evidence="2" type="ORF">FBUS_06646</name>
</gene>
<reference evidence="2" key="1">
    <citation type="submission" date="2019-05" db="EMBL/GenBank/DDBJ databases">
        <title>Annotation for the trematode Fasciolopsis buski.</title>
        <authorList>
            <person name="Choi Y.-J."/>
        </authorList>
    </citation>
    <scope>NUCLEOTIDE SEQUENCE</scope>
    <source>
        <strain evidence="2">HT</strain>
        <tissue evidence="2">Whole worm</tissue>
    </source>
</reference>
<evidence type="ECO:0000313" key="3">
    <source>
        <dbReference type="Proteomes" id="UP000728185"/>
    </source>
</evidence>
<proteinExistence type="predicted"/>
<dbReference type="Proteomes" id="UP000728185">
    <property type="component" value="Unassembled WGS sequence"/>
</dbReference>
<feature type="compositionally biased region" description="Pro residues" evidence="1">
    <location>
        <begin position="218"/>
        <end position="228"/>
    </location>
</feature>
<feature type="region of interest" description="Disordered" evidence="1">
    <location>
        <begin position="210"/>
        <end position="250"/>
    </location>
</feature>
<feature type="region of interest" description="Disordered" evidence="1">
    <location>
        <begin position="302"/>
        <end position="322"/>
    </location>
</feature>
<evidence type="ECO:0000313" key="2">
    <source>
        <dbReference type="EMBL" id="KAA0200189.1"/>
    </source>
</evidence>
<feature type="region of interest" description="Disordered" evidence="1">
    <location>
        <begin position="533"/>
        <end position="567"/>
    </location>
</feature>
<sequence>MASGESRSIRRRNRETVVGIRKRERALLPTTGLARPNSATQAEVLHGENFIHQVLTEVSHLGATRTPASLSGGSHNNLLANYRPLACSKPLQSQFHRLSKIAMKSRKEIPPACAMPTLPSRISEQSSGRISQLAGSVEHLVLQDRECLQNPVCSTMVNPHSIRSTCEPTARSVRCTETSYCTNCDVSGVHSHKVDAPVFVLTSSQGSPWYRHHRPRAPEPPISPPLTCKPPAQDEIDGSSTGYLSDRPIEDNFHSSLNGMSLCGIAETHNPHGKSLELPSSTGLPVHCDLDLPALEMDTDDQENLYDSDDFPLPPPPDGLDGPQYSSNHIPAHQLHRTPSPVFLGPLASITNILPNAMFFATRQPKWSTTMRHTPGDLRRPTVPDWDSEIGIDTGVQPIPSPPPRLVERLSDLAQPPEALIVPTPELQITSSVTQDRCDQYHLTRPLALKREAPDGAERTTPPYSPSQVSEDESSKRSVGEDTLFRLQETKMTVFHPSFTKRYVNTDLKVSQYSPKKGHMQLLVPSERSAFLPVSSSTHPATQDSSASDCNQYSSSTGYDITFTTHE</sequence>
<feature type="compositionally biased region" description="Polar residues" evidence="1">
    <location>
        <begin position="534"/>
        <end position="567"/>
    </location>
</feature>
<organism evidence="2 3">
    <name type="scientific">Fasciolopsis buskii</name>
    <dbReference type="NCBI Taxonomy" id="27845"/>
    <lineage>
        <taxon>Eukaryota</taxon>
        <taxon>Metazoa</taxon>
        <taxon>Spiralia</taxon>
        <taxon>Lophotrochozoa</taxon>
        <taxon>Platyhelminthes</taxon>
        <taxon>Trematoda</taxon>
        <taxon>Digenea</taxon>
        <taxon>Plagiorchiida</taxon>
        <taxon>Echinostomata</taxon>
        <taxon>Echinostomatoidea</taxon>
        <taxon>Fasciolidae</taxon>
        <taxon>Fasciolopsis</taxon>
    </lineage>
</organism>